<dbReference type="EMBL" id="MVBN01000020">
    <property type="protein sequence ID" value="OOK63373.1"/>
    <property type="molecule type" value="Genomic_DNA"/>
</dbReference>
<gene>
    <name evidence="4" type="ORF">BZL29_8541</name>
</gene>
<evidence type="ECO:0000256" key="1">
    <source>
        <dbReference type="PROSITE-ProRule" id="PRU00285"/>
    </source>
</evidence>
<dbReference type="Gene3D" id="2.60.40.790">
    <property type="match status" value="1"/>
</dbReference>
<dbReference type="InterPro" id="IPR008978">
    <property type="entry name" value="HSP20-like_chaperone"/>
</dbReference>
<evidence type="ECO:0000256" key="2">
    <source>
        <dbReference type="RuleBase" id="RU003616"/>
    </source>
</evidence>
<organism evidence="4 5">
    <name type="scientific">Mycobacterium kansasii</name>
    <dbReference type="NCBI Taxonomy" id="1768"/>
    <lineage>
        <taxon>Bacteria</taxon>
        <taxon>Bacillati</taxon>
        <taxon>Actinomycetota</taxon>
        <taxon>Actinomycetes</taxon>
        <taxon>Mycobacteriales</taxon>
        <taxon>Mycobacteriaceae</taxon>
        <taxon>Mycobacterium</taxon>
    </lineage>
</organism>
<dbReference type="PROSITE" id="PS01031">
    <property type="entry name" value="SHSP"/>
    <property type="match status" value="1"/>
</dbReference>
<evidence type="ECO:0000259" key="3">
    <source>
        <dbReference type="PROSITE" id="PS01031"/>
    </source>
</evidence>
<proteinExistence type="inferred from homology"/>
<reference evidence="4 5" key="1">
    <citation type="submission" date="2017-02" db="EMBL/GenBank/DDBJ databases">
        <title>Complete genome sequences of Mycobacterium kansasii strains isolated from rhesus macaques.</title>
        <authorList>
            <person name="Panda A."/>
            <person name="Nagaraj S."/>
            <person name="Zhao X."/>
            <person name="Tettelin H."/>
            <person name="Detolla L.J."/>
        </authorList>
    </citation>
    <scope>NUCLEOTIDE SEQUENCE [LARGE SCALE GENOMIC DNA]</scope>
    <source>
        <strain evidence="4 5">11-3469</strain>
    </source>
</reference>
<dbReference type="SUPFAM" id="SSF49764">
    <property type="entry name" value="HSP20-like chaperones"/>
    <property type="match status" value="1"/>
</dbReference>
<accession>A0A1V3W8T0</accession>
<evidence type="ECO:0000313" key="5">
    <source>
        <dbReference type="Proteomes" id="UP000188532"/>
    </source>
</evidence>
<dbReference type="Proteomes" id="UP000188532">
    <property type="component" value="Unassembled WGS sequence"/>
</dbReference>
<sequence>MPAGADEDSIEATYDKGILTVSVAVSDAKPAERRIPIRRAN</sequence>
<name>A0A1V3W8T0_MYCKA</name>
<protein>
    <submittedName>
        <fullName evidence="4">Alpha-crystallin</fullName>
    </submittedName>
</protein>
<dbReference type="AlphaFoldDB" id="A0A1V3W8T0"/>
<feature type="domain" description="SHSP" evidence="3">
    <location>
        <begin position="1"/>
        <end position="40"/>
    </location>
</feature>
<comment type="caution">
    <text evidence="4">The sequence shown here is derived from an EMBL/GenBank/DDBJ whole genome shotgun (WGS) entry which is preliminary data.</text>
</comment>
<dbReference type="InterPro" id="IPR002068">
    <property type="entry name" value="A-crystallin/Hsp20_dom"/>
</dbReference>
<evidence type="ECO:0000313" key="4">
    <source>
        <dbReference type="EMBL" id="OOK63373.1"/>
    </source>
</evidence>
<comment type="similarity">
    <text evidence="1 2">Belongs to the small heat shock protein (HSP20) family.</text>
</comment>
<dbReference type="Pfam" id="PF00011">
    <property type="entry name" value="HSP20"/>
    <property type="match status" value="1"/>
</dbReference>
<dbReference type="CDD" id="cd06464">
    <property type="entry name" value="ACD_sHsps-like"/>
    <property type="match status" value="1"/>
</dbReference>